<dbReference type="WBParaSite" id="PDA_v2.g15717.t1">
    <property type="protein sequence ID" value="PDA_v2.g15717.t1"/>
    <property type="gene ID" value="PDA_v2.g15717"/>
</dbReference>
<evidence type="ECO:0000313" key="2">
    <source>
        <dbReference type="WBParaSite" id="PDA_v2.g15717.t1"/>
    </source>
</evidence>
<evidence type="ECO:0000313" key="1">
    <source>
        <dbReference type="Proteomes" id="UP000887578"/>
    </source>
</evidence>
<protein>
    <submittedName>
        <fullName evidence="2">Uncharacterized protein</fullName>
    </submittedName>
</protein>
<proteinExistence type="predicted"/>
<organism evidence="1 2">
    <name type="scientific">Panagrolaimus davidi</name>
    <dbReference type="NCBI Taxonomy" id="227884"/>
    <lineage>
        <taxon>Eukaryota</taxon>
        <taxon>Metazoa</taxon>
        <taxon>Ecdysozoa</taxon>
        <taxon>Nematoda</taxon>
        <taxon>Chromadorea</taxon>
        <taxon>Rhabditida</taxon>
        <taxon>Tylenchina</taxon>
        <taxon>Panagrolaimomorpha</taxon>
        <taxon>Panagrolaimoidea</taxon>
        <taxon>Panagrolaimidae</taxon>
        <taxon>Panagrolaimus</taxon>
    </lineage>
</organism>
<dbReference type="AlphaFoldDB" id="A0A914PJ06"/>
<name>A0A914PJ06_9BILA</name>
<sequence>MEQDSEDIIYNSLAAVGRSANKCVKSAKDADDEFKATLEVIEGKSLINSIIMLTFLYLELLQAALATQGHSEHRIEAAKTVETPLKEQDVDLKDAVHCLREGIQQLCEVHIAWGNIVIFFNHINNSVDNFLKQHIEGITKNVGLISESRQTSLSTLRRRILLREVTEACAVANVLIQSAEIYKIVHNNFVKPTIGKSIVNIGLTQAEAQARQNDIVSNFTKIKDAVEETIETYTQSLTDNVYDAMKAQGFEITLAMEGKKTTRTTR</sequence>
<reference evidence="2" key="1">
    <citation type="submission" date="2022-11" db="UniProtKB">
        <authorList>
            <consortium name="WormBaseParasite"/>
        </authorList>
    </citation>
    <scope>IDENTIFICATION</scope>
</reference>
<keyword evidence="1" id="KW-1185">Reference proteome</keyword>
<dbReference type="Proteomes" id="UP000887578">
    <property type="component" value="Unplaced"/>
</dbReference>
<accession>A0A914PJ06</accession>